<dbReference type="Gene3D" id="3.30.1150.10">
    <property type="match status" value="1"/>
</dbReference>
<dbReference type="InterPro" id="IPR037682">
    <property type="entry name" value="TonB_C"/>
</dbReference>
<feature type="domain" description="TonB C-terminal" evidence="5">
    <location>
        <begin position="510"/>
        <end position="603"/>
    </location>
</feature>
<dbReference type="Proteomes" id="UP000216446">
    <property type="component" value="Unassembled WGS sequence"/>
</dbReference>
<sequence>MREILLPLVEMGAWALPALWLPVAVWTLAALTTEAALRLRPRTHPVVALGVRRAMLWALPVGVLAALALPGLLPAEAAERVAAFTPTPLALPTLTVGGAPEAAGPAATSPVPLAPMLAGLALVAAALVAIVRLGVLARSLWRLRHLAGETTPDAGVQAQADHLARLSGVHRAVRAVTTATPTVPYTYGWRRPVVVVPAELTSEPARLRLVLAHEIAHVARGDFASGVAERAAVALFSWHPLMGALAGRIDLDRERATDAAVLASRPEERRDYADLLLSFSRLSSPSLALGAARGSRSLTSRITTMQSLPLSPARLRRLGRAAQALALTLFLGAVALAGAVAVGPPAQARTLVSPEAATAPASRAVVVPAAPVVAPAPLEEAPADAAPLAPEARVIRGNVTDATTGAPLVGANVVVVDTQIGAATDLDGDFMLNGVDPGDVQIRVTFVGYVPLTVVPQADEELRIGLVPMDRDVRMRQMREAAERRADEARDIDPNSPQAPAVFEVVEAPPALVGGLEALQRSLVYPPGAKADGVEGKVFVQFVINETGGVQDAQALRCPDERLCEAALTAVRAARFTPGRQRGQAVKVRFVLPVDFKLPDSDE</sequence>
<dbReference type="Pfam" id="PF05569">
    <property type="entry name" value="Peptidase_M56"/>
    <property type="match status" value="1"/>
</dbReference>
<dbReference type="PROSITE" id="PS52015">
    <property type="entry name" value="TONB_CTD"/>
    <property type="match status" value="1"/>
</dbReference>
<dbReference type="NCBIfam" id="TIGR01352">
    <property type="entry name" value="tonB_Cterm"/>
    <property type="match status" value="1"/>
</dbReference>
<gene>
    <name evidence="6" type="ORF">BSZ36_01995</name>
</gene>
<evidence type="ECO:0000259" key="5">
    <source>
        <dbReference type="PROSITE" id="PS52015"/>
    </source>
</evidence>
<evidence type="ECO:0000256" key="3">
    <source>
        <dbReference type="ARBA" id="ARBA00022989"/>
    </source>
</evidence>
<dbReference type="InterPro" id="IPR006260">
    <property type="entry name" value="TonB/TolA_C"/>
</dbReference>
<dbReference type="InParanoid" id="A0A259TVZ5"/>
<dbReference type="AlphaFoldDB" id="A0A259TVZ5"/>
<evidence type="ECO:0000256" key="4">
    <source>
        <dbReference type="ARBA" id="ARBA00023136"/>
    </source>
</evidence>
<organism evidence="6 7">
    <name type="scientific">Rubricoccus marinus</name>
    <dbReference type="NCBI Taxonomy" id="716817"/>
    <lineage>
        <taxon>Bacteria</taxon>
        <taxon>Pseudomonadati</taxon>
        <taxon>Rhodothermota</taxon>
        <taxon>Rhodothermia</taxon>
        <taxon>Rhodothermales</taxon>
        <taxon>Rubricoccaceae</taxon>
        <taxon>Rubricoccus</taxon>
    </lineage>
</organism>
<dbReference type="Pfam" id="PF13715">
    <property type="entry name" value="CarbopepD_reg_2"/>
    <property type="match status" value="1"/>
</dbReference>
<dbReference type="OrthoDB" id="1522859at2"/>
<dbReference type="SUPFAM" id="SSF74653">
    <property type="entry name" value="TolA/TonB C-terminal domain"/>
    <property type="match status" value="1"/>
</dbReference>
<dbReference type="SUPFAM" id="SSF49464">
    <property type="entry name" value="Carboxypeptidase regulatory domain-like"/>
    <property type="match status" value="1"/>
</dbReference>
<evidence type="ECO:0000256" key="1">
    <source>
        <dbReference type="ARBA" id="ARBA00004167"/>
    </source>
</evidence>
<protein>
    <recommendedName>
        <fullName evidence="5">TonB C-terminal domain-containing protein</fullName>
    </recommendedName>
</protein>
<evidence type="ECO:0000313" key="6">
    <source>
        <dbReference type="EMBL" id="OZC01866.1"/>
    </source>
</evidence>
<dbReference type="CDD" id="cd07341">
    <property type="entry name" value="M56_BlaR1_MecR1_like"/>
    <property type="match status" value="1"/>
</dbReference>
<accession>A0A259TVZ5</accession>
<dbReference type="GO" id="GO:0055085">
    <property type="term" value="P:transmembrane transport"/>
    <property type="evidence" value="ECO:0007669"/>
    <property type="project" value="InterPro"/>
</dbReference>
<dbReference type="Pfam" id="PF03544">
    <property type="entry name" value="TonB_C"/>
    <property type="match status" value="1"/>
</dbReference>
<keyword evidence="2" id="KW-0812">Transmembrane</keyword>
<dbReference type="PANTHER" id="PTHR34978">
    <property type="entry name" value="POSSIBLE SENSOR-TRANSDUCER PROTEIN BLAR"/>
    <property type="match status" value="1"/>
</dbReference>
<dbReference type="PANTHER" id="PTHR34978:SF3">
    <property type="entry name" value="SLR0241 PROTEIN"/>
    <property type="match status" value="1"/>
</dbReference>
<keyword evidence="4" id="KW-0472">Membrane</keyword>
<comment type="subcellular location">
    <subcellularLocation>
        <location evidence="1">Membrane</location>
        <topology evidence="1">Single-pass membrane protein</topology>
    </subcellularLocation>
</comment>
<comment type="caution">
    <text evidence="6">The sequence shown here is derived from an EMBL/GenBank/DDBJ whole genome shotgun (WGS) entry which is preliminary data.</text>
</comment>
<name>A0A259TVZ5_9BACT</name>
<dbReference type="GO" id="GO:0016020">
    <property type="term" value="C:membrane"/>
    <property type="evidence" value="ECO:0007669"/>
    <property type="project" value="UniProtKB-SubCell"/>
</dbReference>
<reference evidence="6 7" key="1">
    <citation type="submission" date="2016-11" db="EMBL/GenBank/DDBJ databases">
        <title>Study of marine rhodopsin-containing bacteria.</title>
        <authorList>
            <person name="Yoshizawa S."/>
            <person name="Kumagai Y."/>
            <person name="Kogure K."/>
        </authorList>
    </citation>
    <scope>NUCLEOTIDE SEQUENCE [LARGE SCALE GENOMIC DNA]</scope>
    <source>
        <strain evidence="6 7">SG-29</strain>
    </source>
</reference>
<dbReference type="Gene3D" id="2.60.40.1120">
    <property type="entry name" value="Carboxypeptidase-like, regulatory domain"/>
    <property type="match status" value="1"/>
</dbReference>
<dbReference type="RefSeq" id="WP_094545485.1">
    <property type="nucleotide sequence ID" value="NZ_MQWB01000001.1"/>
</dbReference>
<evidence type="ECO:0000256" key="2">
    <source>
        <dbReference type="ARBA" id="ARBA00022692"/>
    </source>
</evidence>
<dbReference type="EMBL" id="MQWB01000001">
    <property type="protein sequence ID" value="OZC01866.1"/>
    <property type="molecule type" value="Genomic_DNA"/>
</dbReference>
<dbReference type="InterPro" id="IPR008756">
    <property type="entry name" value="Peptidase_M56"/>
</dbReference>
<evidence type="ECO:0000313" key="7">
    <source>
        <dbReference type="Proteomes" id="UP000216446"/>
    </source>
</evidence>
<dbReference type="InterPro" id="IPR008969">
    <property type="entry name" value="CarboxyPept-like_regulatory"/>
</dbReference>
<keyword evidence="7" id="KW-1185">Reference proteome</keyword>
<keyword evidence="3" id="KW-1133">Transmembrane helix</keyword>
<proteinExistence type="predicted"/>
<dbReference type="InterPro" id="IPR052173">
    <property type="entry name" value="Beta-lactam_resp_regulator"/>
</dbReference>